<feature type="signal peptide" evidence="1">
    <location>
        <begin position="1"/>
        <end position="22"/>
    </location>
</feature>
<feature type="chain" id="PRO_5045482259" evidence="1">
    <location>
        <begin position="23"/>
        <end position="93"/>
    </location>
</feature>
<sequence length="93" mass="9932">MIRLPLATLAFGALLASSPVLAQAPAQPSPGRCAGQVDINRAIEIARGAGVVRIDKAECDDGKWEVEGRDAQGRKIEVDVDPRDGRVVKVERD</sequence>
<organism evidence="3 4">
    <name type="scientific">Falsiroseomonas oleicola</name>
    <dbReference type="NCBI Taxonomy" id="2801474"/>
    <lineage>
        <taxon>Bacteria</taxon>
        <taxon>Pseudomonadati</taxon>
        <taxon>Pseudomonadota</taxon>
        <taxon>Alphaproteobacteria</taxon>
        <taxon>Acetobacterales</taxon>
        <taxon>Roseomonadaceae</taxon>
        <taxon>Falsiroseomonas</taxon>
    </lineage>
</organism>
<evidence type="ECO:0000259" key="2">
    <source>
        <dbReference type="Pfam" id="PF13670"/>
    </source>
</evidence>
<evidence type="ECO:0000313" key="4">
    <source>
        <dbReference type="Proteomes" id="UP000689967"/>
    </source>
</evidence>
<gene>
    <name evidence="3" type="ORF">JJQ90_14915</name>
</gene>
<dbReference type="Pfam" id="PF13670">
    <property type="entry name" value="PepSY_2"/>
    <property type="match status" value="1"/>
</dbReference>
<reference evidence="3 4" key="1">
    <citation type="submission" date="2021-01" db="EMBL/GenBank/DDBJ databases">
        <title>Roseomonas sp. nov, a bacterium isolated from an oil production mixture in Yumen Oilfield.</title>
        <authorList>
            <person name="Wu D."/>
        </authorList>
    </citation>
    <scope>NUCLEOTIDE SEQUENCE [LARGE SCALE GENOMIC DNA]</scope>
    <source>
        <strain evidence="3 4">ROY-5-3</strain>
    </source>
</reference>
<protein>
    <submittedName>
        <fullName evidence="3">PepSY domain-containing protein</fullName>
    </submittedName>
</protein>
<evidence type="ECO:0000313" key="3">
    <source>
        <dbReference type="EMBL" id="MBU8545009.1"/>
    </source>
</evidence>
<dbReference type="InterPro" id="IPR025711">
    <property type="entry name" value="PepSY"/>
</dbReference>
<evidence type="ECO:0000256" key="1">
    <source>
        <dbReference type="SAM" id="SignalP"/>
    </source>
</evidence>
<comment type="caution">
    <text evidence="3">The sequence shown here is derived from an EMBL/GenBank/DDBJ whole genome shotgun (WGS) entry which is preliminary data.</text>
</comment>
<accession>A0ABS6H987</accession>
<dbReference type="Proteomes" id="UP000689967">
    <property type="component" value="Unassembled WGS sequence"/>
</dbReference>
<feature type="domain" description="PepSY" evidence="2">
    <location>
        <begin position="7"/>
        <end position="90"/>
    </location>
</feature>
<keyword evidence="4" id="KW-1185">Reference proteome</keyword>
<name>A0ABS6H987_9PROT</name>
<dbReference type="RefSeq" id="WP_216876727.1">
    <property type="nucleotide sequence ID" value="NZ_JAERQM010000004.1"/>
</dbReference>
<proteinExistence type="predicted"/>
<keyword evidence="1" id="KW-0732">Signal</keyword>
<dbReference type="EMBL" id="JAERQM010000004">
    <property type="protein sequence ID" value="MBU8545009.1"/>
    <property type="molecule type" value="Genomic_DNA"/>
</dbReference>